<reference evidence="1" key="2">
    <citation type="submission" date="2025-09" db="UniProtKB">
        <authorList>
            <consortium name="Ensembl"/>
        </authorList>
    </citation>
    <scope>IDENTIFICATION</scope>
</reference>
<proteinExistence type="predicted"/>
<sequence>MSISSSNSVWCCPMGTTGMGVGSGYNTGMGVGSGCKMGMAVGSGYNTGMGVGSGCKMGMAVGSGYNTGMGVASGQSHCCPSPVHSSVHQLPRCIWGTKHPAGTPSMAQLSSGGAWSAWMELAQARAAPSQPRSIQVWGV</sequence>
<accession>A0A8C5U382</accession>
<keyword evidence="2" id="KW-1185">Reference proteome</keyword>
<organism evidence="1 2">
    <name type="scientific">Malurus cyaneus samueli</name>
    <dbReference type="NCBI Taxonomy" id="2593467"/>
    <lineage>
        <taxon>Eukaryota</taxon>
        <taxon>Metazoa</taxon>
        <taxon>Chordata</taxon>
        <taxon>Craniata</taxon>
        <taxon>Vertebrata</taxon>
        <taxon>Euteleostomi</taxon>
        <taxon>Archelosauria</taxon>
        <taxon>Archosauria</taxon>
        <taxon>Dinosauria</taxon>
        <taxon>Saurischia</taxon>
        <taxon>Theropoda</taxon>
        <taxon>Coelurosauria</taxon>
        <taxon>Aves</taxon>
        <taxon>Neognathae</taxon>
        <taxon>Neoaves</taxon>
        <taxon>Telluraves</taxon>
        <taxon>Australaves</taxon>
        <taxon>Passeriformes</taxon>
        <taxon>Meliphagoidea</taxon>
        <taxon>Maluridae</taxon>
        <taxon>Malurus</taxon>
    </lineage>
</organism>
<evidence type="ECO:0000313" key="2">
    <source>
        <dbReference type="Proteomes" id="UP000694560"/>
    </source>
</evidence>
<evidence type="ECO:0000313" key="1">
    <source>
        <dbReference type="Ensembl" id="ENSMCSP00000016024.1"/>
    </source>
</evidence>
<protein>
    <submittedName>
        <fullName evidence="1">Uncharacterized protein</fullName>
    </submittedName>
</protein>
<dbReference type="AlphaFoldDB" id="A0A8C5U382"/>
<reference evidence="1" key="1">
    <citation type="submission" date="2025-08" db="UniProtKB">
        <authorList>
            <consortium name="Ensembl"/>
        </authorList>
    </citation>
    <scope>IDENTIFICATION</scope>
</reference>
<dbReference type="Ensembl" id="ENSMCST00000016432.1">
    <property type="protein sequence ID" value="ENSMCSP00000016024.1"/>
    <property type="gene ID" value="ENSMCSG00000011278.1"/>
</dbReference>
<dbReference type="Proteomes" id="UP000694560">
    <property type="component" value="Unplaced"/>
</dbReference>
<name>A0A8C5U382_9PASS</name>